<organism evidence="1 2">
    <name type="scientific">Cyclotella atomus</name>
    <dbReference type="NCBI Taxonomy" id="382360"/>
    <lineage>
        <taxon>Eukaryota</taxon>
        <taxon>Sar</taxon>
        <taxon>Stramenopiles</taxon>
        <taxon>Ochrophyta</taxon>
        <taxon>Bacillariophyta</taxon>
        <taxon>Coscinodiscophyceae</taxon>
        <taxon>Thalassiosirophycidae</taxon>
        <taxon>Stephanodiscales</taxon>
        <taxon>Stephanodiscaceae</taxon>
        <taxon>Cyclotella</taxon>
    </lineage>
</organism>
<evidence type="ECO:0000313" key="1">
    <source>
        <dbReference type="EMBL" id="KAL3790837.1"/>
    </source>
</evidence>
<reference evidence="1 2" key="1">
    <citation type="submission" date="2024-10" db="EMBL/GenBank/DDBJ databases">
        <title>Updated reference genomes for cyclostephanoid diatoms.</title>
        <authorList>
            <person name="Roberts W.R."/>
            <person name="Alverson A.J."/>
        </authorList>
    </citation>
    <scope>NUCLEOTIDE SEQUENCE [LARGE SCALE GENOMIC DNA]</scope>
    <source>
        <strain evidence="1 2">AJA010-31</strain>
    </source>
</reference>
<keyword evidence="2" id="KW-1185">Reference proteome</keyword>
<evidence type="ECO:0000313" key="2">
    <source>
        <dbReference type="Proteomes" id="UP001530400"/>
    </source>
</evidence>
<dbReference type="EMBL" id="JALLPJ020000483">
    <property type="protein sequence ID" value="KAL3790837.1"/>
    <property type="molecule type" value="Genomic_DNA"/>
</dbReference>
<evidence type="ECO:0008006" key="3">
    <source>
        <dbReference type="Google" id="ProtNLM"/>
    </source>
</evidence>
<gene>
    <name evidence="1" type="ORF">ACHAWO_012137</name>
</gene>
<sequence>MARKRGGIGAVGSAQARFFHPSANIRAKWPNDHGKRRLAGVVVTGKGIHQVNRKDQLCYEVRIPEIDDGTIFHISCSNFRVDTAAATPFEDELVANAPPPPQVGEWITPTVCARRQQNCSNRKGSWKNYSREVISKMDELAQFRMCFPKKYARNVLVPATNKNIEGDPLCLSEFYVWLGCHFFMACFEGISDRKMWWSSKPVDMFGGAPFRLSQFMSLNRFQRQSHGSHGIHRH</sequence>
<protein>
    <recommendedName>
        <fullName evidence="3">PiggyBac transposable element-derived protein domain-containing protein</fullName>
    </recommendedName>
</protein>
<proteinExistence type="predicted"/>
<name>A0ABD3PST6_9STRA</name>
<accession>A0ABD3PST6</accession>
<comment type="caution">
    <text evidence="1">The sequence shown here is derived from an EMBL/GenBank/DDBJ whole genome shotgun (WGS) entry which is preliminary data.</text>
</comment>
<dbReference type="Proteomes" id="UP001530400">
    <property type="component" value="Unassembled WGS sequence"/>
</dbReference>
<dbReference type="AlphaFoldDB" id="A0ABD3PST6"/>